<dbReference type="AlphaFoldDB" id="A0AA36D3M4"/>
<keyword evidence="4" id="KW-0206">Cytoskeleton</keyword>
<keyword evidence="9" id="KW-1185">Reference proteome</keyword>
<evidence type="ECO:0000256" key="7">
    <source>
        <dbReference type="ARBA" id="ARBA00039272"/>
    </source>
</evidence>
<dbReference type="GO" id="GO:0060271">
    <property type="term" value="P:cilium assembly"/>
    <property type="evidence" value="ECO:0007669"/>
    <property type="project" value="TreeGrafter"/>
</dbReference>
<keyword evidence="5" id="KW-0966">Cell projection</keyword>
<dbReference type="PANTHER" id="PTHR12968:SF2">
    <property type="entry name" value="B9 DOMAIN-CONTAINING PROTEIN 2"/>
    <property type="match status" value="1"/>
</dbReference>
<sequence length="171" mass="19448">MVEVFVSGQIYSASGFADPKLCVAWRLQLGGGWRVVEGPSEGQTQVDIAKAFSKNYFSYPMDIHLATRTLQDWPRLNFEVWHHDQYGRQEIYGYGSVFLPNLPGMHEVSCNFWRPKGSLRDELKQKFIGGGLQVTNPDHSAETPERMMVNGTLQLKLNIITRHFDRFGIAA</sequence>
<dbReference type="PANTHER" id="PTHR12968">
    <property type="entry name" value="B9 DOMAIN-CONTAINING"/>
    <property type="match status" value="1"/>
</dbReference>
<comment type="subcellular location">
    <subcellularLocation>
        <location evidence="1">Cytoplasm</location>
        <location evidence="1">Cytoskeleton</location>
        <location evidence="1">Cilium basal body</location>
    </subcellularLocation>
</comment>
<evidence type="ECO:0000256" key="2">
    <source>
        <dbReference type="ARBA" id="ARBA00022490"/>
    </source>
</evidence>
<dbReference type="InterPro" id="IPR010796">
    <property type="entry name" value="C2_B9-type_dom"/>
</dbReference>
<organism evidence="8 9">
    <name type="scientific">Mesorhabditis spiculigera</name>
    <dbReference type="NCBI Taxonomy" id="96644"/>
    <lineage>
        <taxon>Eukaryota</taxon>
        <taxon>Metazoa</taxon>
        <taxon>Ecdysozoa</taxon>
        <taxon>Nematoda</taxon>
        <taxon>Chromadorea</taxon>
        <taxon>Rhabditida</taxon>
        <taxon>Rhabditina</taxon>
        <taxon>Rhabditomorpha</taxon>
        <taxon>Rhabditoidea</taxon>
        <taxon>Rhabditidae</taxon>
        <taxon>Mesorhabditinae</taxon>
        <taxon>Mesorhabditis</taxon>
    </lineage>
</organism>
<evidence type="ECO:0000256" key="6">
    <source>
        <dbReference type="ARBA" id="ARBA00038411"/>
    </source>
</evidence>
<keyword evidence="2" id="KW-0963">Cytoplasm</keyword>
<dbReference type="Pfam" id="PF07162">
    <property type="entry name" value="B9-C2"/>
    <property type="match status" value="1"/>
</dbReference>
<dbReference type="GO" id="GO:0036038">
    <property type="term" value="C:MKS complex"/>
    <property type="evidence" value="ECO:0007669"/>
    <property type="project" value="TreeGrafter"/>
</dbReference>
<evidence type="ECO:0000256" key="1">
    <source>
        <dbReference type="ARBA" id="ARBA00004120"/>
    </source>
</evidence>
<dbReference type="Proteomes" id="UP001177023">
    <property type="component" value="Unassembled WGS sequence"/>
</dbReference>
<evidence type="ECO:0000256" key="4">
    <source>
        <dbReference type="ARBA" id="ARBA00023212"/>
    </source>
</evidence>
<dbReference type="EMBL" id="CATQJA010002659">
    <property type="protein sequence ID" value="CAJ0580468.1"/>
    <property type="molecule type" value="Genomic_DNA"/>
</dbReference>
<feature type="non-terminal residue" evidence="8">
    <location>
        <position position="1"/>
    </location>
</feature>
<keyword evidence="3" id="KW-0970">Cilium biogenesis/degradation</keyword>
<accession>A0AA36D3M4</accession>
<proteinExistence type="inferred from homology"/>
<dbReference type="PROSITE" id="PS51381">
    <property type="entry name" value="C2_B9"/>
    <property type="match status" value="1"/>
</dbReference>
<reference evidence="8" key="1">
    <citation type="submission" date="2023-06" db="EMBL/GenBank/DDBJ databases">
        <authorList>
            <person name="Delattre M."/>
        </authorList>
    </citation>
    <scope>NUCLEOTIDE SEQUENCE</scope>
    <source>
        <strain evidence="8">AF72</strain>
    </source>
</reference>
<gene>
    <name evidence="8" type="ORF">MSPICULIGERA_LOCUS18666</name>
</gene>
<name>A0AA36D3M4_9BILA</name>
<evidence type="ECO:0000256" key="3">
    <source>
        <dbReference type="ARBA" id="ARBA00022794"/>
    </source>
</evidence>
<comment type="caution">
    <text evidence="8">The sequence shown here is derived from an EMBL/GenBank/DDBJ whole genome shotgun (WGS) entry which is preliminary data.</text>
</comment>
<evidence type="ECO:0000313" key="9">
    <source>
        <dbReference type="Proteomes" id="UP001177023"/>
    </source>
</evidence>
<comment type="similarity">
    <text evidence="6">Belongs to the B9D family.</text>
</comment>
<evidence type="ECO:0000256" key="5">
    <source>
        <dbReference type="ARBA" id="ARBA00023273"/>
    </source>
</evidence>
<evidence type="ECO:0000313" key="8">
    <source>
        <dbReference type="EMBL" id="CAJ0580468.1"/>
    </source>
</evidence>
<protein>
    <recommendedName>
        <fullName evidence="7">B9 domain-containing protein 2</fullName>
    </recommendedName>
</protein>